<dbReference type="Proteomes" id="UP000177199">
    <property type="component" value="Unassembled WGS sequence"/>
</dbReference>
<accession>A0A1F7HJK3</accession>
<name>A0A1F7HJK3_9BACT</name>
<protein>
    <recommendedName>
        <fullName evidence="1">TraC-like domain-containing protein</fullName>
    </recommendedName>
</protein>
<dbReference type="EMBL" id="MFZV01000006">
    <property type="protein sequence ID" value="OGK31427.1"/>
    <property type="molecule type" value="Genomic_DNA"/>
</dbReference>
<dbReference type="Pfam" id="PF26593">
    <property type="entry name" value="TraC-like"/>
    <property type="match status" value="1"/>
</dbReference>
<comment type="caution">
    <text evidence="2">The sequence shown here is derived from an EMBL/GenBank/DDBJ whole genome shotgun (WGS) entry which is preliminary data.</text>
</comment>
<reference evidence="2 3" key="1">
    <citation type="journal article" date="2016" name="Nat. Commun.">
        <title>Thousands of microbial genomes shed light on interconnected biogeochemical processes in an aquifer system.</title>
        <authorList>
            <person name="Anantharaman K."/>
            <person name="Brown C.T."/>
            <person name="Hug L.A."/>
            <person name="Sharon I."/>
            <person name="Castelle C.J."/>
            <person name="Probst A.J."/>
            <person name="Thomas B.C."/>
            <person name="Singh A."/>
            <person name="Wilkins M.J."/>
            <person name="Karaoz U."/>
            <person name="Brodie E.L."/>
            <person name="Williams K.H."/>
            <person name="Hubbard S.S."/>
            <person name="Banfield J.F."/>
        </authorList>
    </citation>
    <scope>NUCLEOTIDE SEQUENCE [LARGE SCALE GENOMIC DNA]</scope>
</reference>
<gene>
    <name evidence="2" type="ORF">A3F29_02700</name>
</gene>
<dbReference type="InterPro" id="IPR058596">
    <property type="entry name" value="TraC-like_dom"/>
</dbReference>
<evidence type="ECO:0000259" key="1">
    <source>
        <dbReference type="Pfam" id="PF26593"/>
    </source>
</evidence>
<evidence type="ECO:0000313" key="2">
    <source>
        <dbReference type="EMBL" id="OGK31427.1"/>
    </source>
</evidence>
<sequence length="217" mass="25006">MPHKAKNPPVKATTQDFIEIDEVRDDIVLLRDKSAVLIIEVGTVNYWLLAQEEQDSIISAYSNFLNSLSFPVQILIVSKKTDITTYLSLVDEKIKQQPVDFMKKRLESYKEFIKSTIKKSEVLEKNFYFVIPFSPFELGAVKSAQKLTNDYIIERAKLSLYPKKDHLLRLLVKIGLKATPLQKQKIVELFYSLYNSSNNKNLAHIDSYTNLSVSKQK</sequence>
<dbReference type="AlphaFoldDB" id="A0A1F7HJK3"/>
<feature type="domain" description="TraC-like" evidence="1">
    <location>
        <begin position="31"/>
        <end position="145"/>
    </location>
</feature>
<proteinExistence type="predicted"/>
<evidence type="ECO:0000313" key="3">
    <source>
        <dbReference type="Proteomes" id="UP000177199"/>
    </source>
</evidence>
<organism evidence="2 3">
    <name type="scientific">Candidatus Roizmanbacteria bacterium RIFCSPHIGHO2_12_FULL_33_9</name>
    <dbReference type="NCBI Taxonomy" id="1802045"/>
    <lineage>
        <taxon>Bacteria</taxon>
        <taxon>Candidatus Roizmaniibacteriota</taxon>
    </lineage>
</organism>